<accession>F2LVS7</accession>
<dbReference type="KEGG" id="hmr:Hipma_0891"/>
<dbReference type="InterPro" id="IPR009010">
    <property type="entry name" value="Asp_de-COase-like_dom_sf"/>
</dbReference>
<dbReference type="InterPro" id="IPR050612">
    <property type="entry name" value="Prok_Mopterin_Oxidored"/>
</dbReference>
<feature type="domain" description="Molybdopterin oxidoreductase" evidence="4">
    <location>
        <begin position="135"/>
        <end position="366"/>
    </location>
</feature>
<keyword evidence="6" id="KW-1185">Reference proteome</keyword>
<organism evidence="5 6">
    <name type="scientific">Hippea maritima (strain ATCC 700847 / DSM 10411 / MH2)</name>
    <dbReference type="NCBI Taxonomy" id="760142"/>
    <lineage>
        <taxon>Bacteria</taxon>
        <taxon>Pseudomonadati</taxon>
        <taxon>Campylobacterota</taxon>
        <taxon>Desulfurellia</taxon>
        <taxon>Desulfurellales</taxon>
        <taxon>Hippeaceae</taxon>
        <taxon>Hippea</taxon>
    </lineage>
</organism>
<dbReference type="Gene3D" id="3.40.50.740">
    <property type="match status" value="2"/>
</dbReference>
<name>F2LVS7_HIPMA</name>
<dbReference type="InterPro" id="IPR006656">
    <property type="entry name" value="Mopterin_OxRdtase"/>
</dbReference>
<dbReference type="InParanoid" id="F2LVS7"/>
<reference evidence="6" key="2">
    <citation type="submission" date="2011-03" db="EMBL/GenBank/DDBJ databases">
        <title>The complete genome of Hippea maritima DSM 10411.</title>
        <authorList>
            <consortium name="US DOE Joint Genome Institute (JGI-PGF)"/>
            <person name="Lucas S."/>
            <person name="Copeland A."/>
            <person name="Lapidus A."/>
            <person name="Bruce D."/>
            <person name="Goodwin L."/>
            <person name="Pitluck S."/>
            <person name="Peters L."/>
            <person name="Kyrpides N."/>
            <person name="Mavromatis K."/>
            <person name="Pagani I."/>
            <person name="Ivanova N."/>
            <person name="Mikhailova N."/>
            <person name="Lu M."/>
            <person name="Detter J.C."/>
            <person name="Tapia R."/>
            <person name="Han C."/>
            <person name="Land M."/>
            <person name="Hauser L."/>
            <person name="Markowitz V."/>
            <person name="Cheng J.-F."/>
            <person name="Hugenholtz P."/>
            <person name="Woyke T."/>
            <person name="Wu D."/>
            <person name="Spring S."/>
            <person name="Schroeder M."/>
            <person name="Brambilla E."/>
            <person name="Klenk H.-P."/>
            <person name="Eisen J.A."/>
        </authorList>
    </citation>
    <scope>NUCLEOTIDE SEQUENCE [LARGE SCALE GENOMIC DNA]</scope>
    <source>
        <strain evidence="6">ATCC 700847 / DSM 10411 / MH2</strain>
    </source>
</reference>
<dbReference type="STRING" id="760142.Hipma_0891"/>
<dbReference type="AlphaFoldDB" id="F2LVS7"/>
<dbReference type="eggNOG" id="COG0243">
    <property type="taxonomic scope" value="Bacteria"/>
</dbReference>
<evidence type="ECO:0000256" key="3">
    <source>
        <dbReference type="ARBA" id="ARBA00023014"/>
    </source>
</evidence>
<evidence type="ECO:0000313" key="5">
    <source>
        <dbReference type="EMBL" id="AEA33861.1"/>
    </source>
</evidence>
<dbReference type="Gene3D" id="3.40.228.10">
    <property type="entry name" value="Dimethylsulfoxide Reductase, domain 2"/>
    <property type="match status" value="2"/>
</dbReference>
<keyword evidence="2" id="KW-0408">Iron</keyword>
<keyword evidence="1" id="KW-0479">Metal-binding</keyword>
<dbReference type="GO" id="GO:0016491">
    <property type="term" value="F:oxidoreductase activity"/>
    <property type="evidence" value="ECO:0007669"/>
    <property type="project" value="InterPro"/>
</dbReference>
<dbReference type="PANTHER" id="PTHR43742:SF6">
    <property type="entry name" value="OXIDOREDUCTASE YYAE-RELATED"/>
    <property type="match status" value="1"/>
</dbReference>
<dbReference type="Proteomes" id="UP000008139">
    <property type="component" value="Chromosome"/>
</dbReference>
<dbReference type="PANTHER" id="PTHR43742">
    <property type="entry name" value="TRIMETHYLAMINE-N-OXIDE REDUCTASE"/>
    <property type="match status" value="1"/>
</dbReference>
<sequence>MDWINHFCAKDCPDTCGFLAGLENGQLKVKANDFEFLEKPFICGKLRFFYEREIKNNTSYSLLDGKRAKEDDLFDRISKLLIDSLKENKRVLYLRGSGNLGYGMFAWDVLLSQLDNVYFVDGSPCDETGIEAHIEDFSVCTNPPITNLEEVDNIVIFGKNANTCSPHLYAYLKELKKHKRIIYIDPIETQTAKLAHEYFRIKPAADGVLANAILNRLGKSRLLSDDPIKLTGLKEDEIDLFASVFESGRTAVIEGYGLQRYSNGKNSIKWLNRLAYLTGNIDYLYYSRSSKEGLKKPKITPKRSIYIADITDYLKNDYFDVIFIVAANPVMSLPDNEVWQEALDKTILIVVDTNFTQTTEYANYFLKVGGMFAQSDIQGSYLFNKTLKKEALVNGLNDITAAKEIAKRLNVKLDLSIDGVKSERVRSRKSPEDLNELILPKKTFDKIRLISLPHLSYLNSQNIPIDLETVYVSQEITKKYRIDSGSLVSLKNGNTKRTFKAKVVDSVKGNLAFVYKSRCLDVNAISKNIPTDTKRGIAFNDVMVEIEKGAESP</sequence>
<protein>
    <submittedName>
        <fullName evidence="5">Molybdopterin oxidoreductase</fullName>
    </submittedName>
</protein>
<evidence type="ECO:0000259" key="4">
    <source>
        <dbReference type="Pfam" id="PF00384"/>
    </source>
</evidence>
<gene>
    <name evidence="5" type="ordered locus">Hipma_0891</name>
</gene>
<keyword evidence="3" id="KW-0411">Iron-sulfur</keyword>
<proteinExistence type="predicted"/>
<dbReference type="HOGENOM" id="CLU_491509_0_0_7"/>
<dbReference type="GO" id="GO:0051536">
    <property type="term" value="F:iron-sulfur cluster binding"/>
    <property type="evidence" value="ECO:0007669"/>
    <property type="project" value="UniProtKB-KW"/>
</dbReference>
<dbReference type="Gene3D" id="2.40.40.20">
    <property type="match status" value="1"/>
</dbReference>
<reference evidence="5 6" key="1">
    <citation type="journal article" date="2011" name="Stand. Genomic Sci.">
        <title>Complete genome sequence of the thermophilic sulfur-reducer Hippea maritima type strain (MH(2)).</title>
        <authorList>
            <person name="Huntemann M."/>
            <person name="Lu M."/>
            <person name="Nolan M."/>
            <person name="Lapidus A."/>
            <person name="Lucas S."/>
            <person name="Hammon N."/>
            <person name="Deshpande S."/>
            <person name="Cheng J.F."/>
            <person name="Tapia R."/>
            <person name="Han C."/>
            <person name="Goodwin L."/>
            <person name="Pitluck S."/>
            <person name="Liolios K."/>
            <person name="Pagani I."/>
            <person name="Ivanova N."/>
            <person name="Ovchinikova G."/>
            <person name="Pati A."/>
            <person name="Chen A."/>
            <person name="Palaniappan K."/>
            <person name="Land M."/>
            <person name="Hauser L."/>
            <person name="Jeffries C.D."/>
            <person name="Detter J.C."/>
            <person name="Brambilla E.M."/>
            <person name="Rohde M."/>
            <person name="Spring S."/>
            <person name="Goker M."/>
            <person name="Woyke T."/>
            <person name="Bristow J."/>
            <person name="Eisen J.A."/>
            <person name="Markowitz V."/>
            <person name="Hugenholtz P."/>
            <person name="Kyrpides N.C."/>
            <person name="Klenk H.P."/>
            <person name="Mavromatis K."/>
        </authorList>
    </citation>
    <scope>NUCLEOTIDE SEQUENCE [LARGE SCALE GENOMIC DNA]</scope>
    <source>
        <strain evidence="6">ATCC 700847 / DSM 10411 / MH2</strain>
    </source>
</reference>
<dbReference type="GO" id="GO:0046872">
    <property type="term" value="F:metal ion binding"/>
    <property type="evidence" value="ECO:0007669"/>
    <property type="project" value="UniProtKB-KW"/>
</dbReference>
<dbReference type="EMBL" id="CP002606">
    <property type="protein sequence ID" value="AEA33861.1"/>
    <property type="molecule type" value="Genomic_DNA"/>
</dbReference>
<dbReference type="OrthoDB" id="9810782at2"/>
<evidence type="ECO:0000256" key="2">
    <source>
        <dbReference type="ARBA" id="ARBA00023004"/>
    </source>
</evidence>
<dbReference type="RefSeq" id="WP_013681902.1">
    <property type="nucleotide sequence ID" value="NC_015318.1"/>
</dbReference>
<dbReference type="SUPFAM" id="SSF53706">
    <property type="entry name" value="Formate dehydrogenase/DMSO reductase, domains 1-3"/>
    <property type="match status" value="1"/>
</dbReference>
<dbReference type="Pfam" id="PF00384">
    <property type="entry name" value="Molybdopterin"/>
    <property type="match status" value="1"/>
</dbReference>
<dbReference type="SUPFAM" id="SSF50692">
    <property type="entry name" value="ADC-like"/>
    <property type="match status" value="1"/>
</dbReference>
<evidence type="ECO:0000313" key="6">
    <source>
        <dbReference type="Proteomes" id="UP000008139"/>
    </source>
</evidence>
<evidence type="ECO:0000256" key="1">
    <source>
        <dbReference type="ARBA" id="ARBA00022723"/>
    </source>
</evidence>